<proteinExistence type="predicted"/>
<feature type="binding site" evidence="3">
    <location>
        <position position="78"/>
    </location>
    <ligand>
        <name>GTP</name>
        <dbReference type="ChEBI" id="CHEBI:37565"/>
    </ligand>
</feature>
<dbReference type="GO" id="GO:0034067">
    <property type="term" value="P:protein localization to Golgi apparatus"/>
    <property type="evidence" value="ECO:0007669"/>
    <property type="project" value="TreeGrafter"/>
</dbReference>
<dbReference type="GO" id="GO:0003924">
    <property type="term" value="F:GTPase activity"/>
    <property type="evidence" value="ECO:0007669"/>
    <property type="project" value="InterPro"/>
</dbReference>
<comment type="caution">
    <text evidence="5">The sequence shown here is derived from an EMBL/GenBank/DDBJ whole genome shotgun (WGS) entry which is preliminary data.</text>
</comment>
<dbReference type="AlphaFoldDB" id="A0A1Y3AVQ6"/>
<dbReference type="SUPFAM" id="SSF52540">
    <property type="entry name" value="P-loop containing nucleoside triphosphate hydrolases"/>
    <property type="match status" value="1"/>
</dbReference>
<dbReference type="PANTHER" id="PTHR45909">
    <property type="entry name" value="ADP-RIBOSYLATION FACTOR-RELATED PROTEIN 1"/>
    <property type="match status" value="1"/>
</dbReference>
<name>A0A1Y3AVQ6_EURMA</name>
<evidence type="ECO:0000256" key="3">
    <source>
        <dbReference type="PIRSR" id="PIRSR606689-1"/>
    </source>
</evidence>
<sequence>MFSLFYGFWRYLFQKDEYYVLILGLDNAGKTTFLEQTKISMNPGYKGLNLMKISCTVGLNIGKIDSNGVILNFWDLGGQSELQCLWDKVCLMLMLRIIF</sequence>
<dbReference type="GO" id="GO:0006886">
    <property type="term" value="P:intracellular protein transport"/>
    <property type="evidence" value="ECO:0007669"/>
    <property type="project" value="TreeGrafter"/>
</dbReference>
<dbReference type="GO" id="GO:0005794">
    <property type="term" value="C:Golgi apparatus"/>
    <property type="evidence" value="ECO:0007669"/>
    <property type="project" value="TreeGrafter"/>
</dbReference>
<dbReference type="GO" id="GO:0043001">
    <property type="term" value="P:Golgi to plasma membrane protein transport"/>
    <property type="evidence" value="ECO:0007669"/>
    <property type="project" value="TreeGrafter"/>
</dbReference>
<dbReference type="Gene3D" id="3.40.50.300">
    <property type="entry name" value="P-loop containing nucleotide triphosphate hydrolases"/>
    <property type="match status" value="1"/>
</dbReference>
<dbReference type="Proteomes" id="UP000194236">
    <property type="component" value="Unassembled WGS sequence"/>
</dbReference>
<dbReference type="GO" id="GO:0005525">
    <property type="term" value="F:GTP binding"/>
    <property type="evidence" value="ECO:0007669"/>
    <property type="project" value="UniProtKB-KW"/>
</dbReference>
<dbReference type="Pfam" id="PF00025">
    <property type="entry name" value="Arf"/>
    <property type="match status" value="1"/>
</dbReference>
<evidence type="ECO:0000256" key="4">
    <source>
        <dbReference type="PIRSR" id="PIRSR606689-2"/>
    </source>
</evidence>
<dbReference type="OrthoDB" id="414781at2759"/>
<reference evidence="5 6" key="1">
    <citation type="submission" date="2017-03" db="EMBL/GenBank/DDBJ databases">
        <title>Genome Survey of Euroglyphus maynei.</title>
        <authorList>
            <person name="Arlian L.G."/>
            <person name="Morgan M.S."/>
            <person name="Rider S.D."/>
        </authorList>
    </citation>
    <scope>NUCLEOTIDE SEQUENCE [LARGE SCALE GENOMIC DNA]</scope>
    <source>
        <strain evidence="5">Arlian Lab</strain>
        <tissue evidence="5">Whole body</tissue>
    </source>
</reference>
<protein>
    <submittedName>
        <fullName evidence="5">ADP-ribosylation factor-related protein 1-like protein</fullName>
    </submittedName>
</protein>
<accession>A0A1Y3AVQ6</accession>
<feature type="binding site" evidence="3">
    <location>
        <begin position="24"/>
        <end position="31"/>
    </location>
    <ligand>
        <name>GTP</name>
        <dbReference type="ChEBI" id="CHEBI:37565"/>
    </ligand>
</feature>
<evidence type="ECO:0000313" key="5">
    <source>
        <dbReference type="EMBL" id="OTF71245.1"/>
    </source>
</evidence>
<dbReference type="InterPro" id="IPR006689">
    <property type="entry name" value="Small_GTPase_ARF/SAR"/>
</dbReference>
<dbReference type="InterPro" id="IPR027417">
    <property type="entry name" value="P-loop_NTPase"/>
</dbReference>
<gene>
    <name evidence="5" type="ORF">BLA29_004308</name>
</gene>
<dbReference type="InterPro" id="IPR024156">
    <property type="entry name" value="Small_GTPase_ARF"/>
</dbReference>
<dbReference type="EMBL" id="MUJZ01061944">
    <property type="protein sequence ID" value="OTF71245.1"/>
    <property type="molecule type" value="Genomic_DNA"/>
</dbReference>
<evidence type="ECO:0000313" key="6">
    <source>
        <dbReference type="Proteomes" id="UP000194236"/>
    </source>
</evidence>
<keyword evidence="4" id="KW-0479">Metal-binding</keyword>
<dbReference type="GO" id="GO:0046872">
    <property type="term" value="F:metal ion binding"/>
    <property type="evidence" value="ECO:0007669"/>
    <property type="project" value="UniProtKB-KW"/>
</dbReference>
<organism evidence="5 6">
    <name type="scientific">Euroglyphus maynei</name>
    <name type="common">Mayne's house dust mite</name>
    <dbReference type="NCBI Taxonomy" id="6958"/>
    <lineage>
        <taxon>Eukaryota</taxon>
        <taxon>Metazoa</taxon>
        <taxon>Ecdysozoa</taxon>
        <taxon>Arthropoda</taxon>
        <taxon>Chelicerata</taxon>
        <taxon>Arachnida</taxon>
        <taxon>Acari</taxon>
        <taxon>Acariformes</taxon>
        <taxon>Sarcoptiformes</taxon>
        <taxon>Astigmata</taxon>
        <taxon>Psoroptidia</taxon>
        <taxon>Analgoidea</taxon>
        <taxon>Pyroglyphidae</taxon>
        <taxon>Pyroglyphinae</taxon>
        <taxon>Euroglyphus</taxon>
    </lineage>
</organism>
<keyword evidence="6" id="KW-1185">Reference proteome</keyword>
<keyword evidence="4" id="KW-0460">Magnesium</keyword>
<evidence type="ECO:0000256" key="1">
    <source>
        <dbReference type="ARBA" id="ARBA00022741"/>
    </source>
</evidence>
<dbReference type="PANTHER" id="PTHR45909:SF1">
    <property type="entry name" value="ADP-RIBOSYLATION FACTOR-RELATED PROTEIN 1"/>
    <property type="match status" value="1"/>
</dbReference>
<keyword evidence="2 3" id="KW-0342">GTP-binding</keyword>
<evidence type="ECO:0000256" key="2">
    <source>
        <dbReference type="ARBA" id="ARBA00023134"/>
    </source>
</evidence>
<feature type="binding site" evidence="4">
    <location>
        <position position="56"/>
    </location>
    <ligand>
        <name>Mg(2+)</name>
        <dbReference type="ChEBI" id="CHEBI:18420"/>
    </ligand>
</feature>
<keyword evidence="1 3" id="KW-0547">Nucleotide-binding</keyword>
<feature type="binding site" evidence="4">
    <location>
        <position position="31"/>
    </location>
    <ligand>
        <name>Mg(2+)</name>
        <dbReference type="ChEBI" id="CHEBI:18420"/>
    </ligand>
</feature>